<evidence type="ECO:0000256" key="1">
    <source>
        <dbReference type="ARBA" id="ARBA00004651"/>
    </source>
</evidence>
<protein>
    <submittedName>
        <fullName evidence="7">Cytochrome c oxidase subunit 4</fullName>
    </submittedName>
</protein>
<evidence type="ECO:0000256" key="5">
    <source>
        <dbReference type="ARBA" id="ARBA00023136"/>
    </source>
</evidence>
<feature type="transmembrane region" description="Helical" evidence="6">
    <location>
        <begin position="71"/>
        <end position="89"/>
    </location>
</feature>
<evidence type="ECO:0000256" key="6">
    <source>
        <dbReference type="SAM" id="Phobius"/>
    </source>
</evidence>
<keyword evidence="2" id="KW-1003">Cell membrane</keyword>
<evidence type="ECO:0000256" key="4">
    <source>
        <dbReference type="ARBA" id="ARBA00022989"/>
    </source>
</evidence>
<keyword evidence="5 6" id="KW-0472">Membrane</keyword>
<sequence length="94" mass="10431">MHSSEEHVLGFRPLALVLAALLVLTGVTVWVAGFDFGFLNVLVAMSVASTKAALVVFFFMHLKYEGRALQLMVLTVFILLAIFIGFTFFDVAYR</sequence>
<dbReference type="NCBIfam" id="TIGR02229">
    <property type="entry name" value="caa3_sub_IV"/>
    <property type="match status" value="1"/>
</dbReference>
<accession>A0A1T4WWR7</accession>
<feature type="transmembrane region" description="Helical" evidence="6">
    <location>
        <begin position="38"/>
        <end position="59"/>
    </location>
</feature>
<evidence type="ECO:0000256" key="2">
    <source>
        <dbReference type="ARBA" id="ARBA00022475"/>
    </source>
</evidence>
<feature type="transmembrane region" description="Helical" evidence="6">
    <location>
        <begin position="12"/>
        <end position="32"/>
    </location>
</feature>
<proteinExistence type="predicted"/>
<keyword evidence="4 6" id="KW-1133">Transmembrane helix</keyword>
<evidence type="ECO:0000313" key="8">
    <source>
        <dbReference type="Proteomes" id="UP000190027"/>
    </source>
</evidence>
<reference evidence="7 8" key="1">
    <citation type="submission" date="2017-02" db="EMBL/GenBank/DDBJ databases">
        <authorList>
            <person name="Peterson S.W."/>
        </authorList>
    </citation>
    <scope>NUCLEOTIDE SEQUENCE [LARGE SCALE GENOMIC DNA]</scope>
    <source>
        <strain evidence="7 8">DSM 16080</strain>
    </source>
</reference>
<dbReference type="InterPro" id="IPR011743">
    <property type="entry name" value="Caa3_sub_IV"/>
</dbReference>
<dbReference type="Proteomes" id="UP000190027">
    <property type="component" value="Unassembled WGS sequence"/>
</dbReference>
<dbReference type="Pfam" id="PF03626">
    <property type="entry name" value="COX4_pro"/>
    <property type="match status" value="1"/>
</dbReference>
<comment type="subcellular location">
    <subcellularLocation>
        <location evidence="1">Cell membrane</location>
        <topology evidence="1">Multi-pass membrane protein</topology>
    </subcellularLocation>
</comment>
<dbReference type="InterPro" id="IPR005171">
    <property type="entry name" value="Cyt_c_oxidase_su4_prok"/>
</dbReference>
<dbReference type="EMBL" id="FUYC01000005">
    <property type="protein sequence ID" value="SKA81744.1"/>
    <property type="molecule type" value="Genomic_DNA"/>
</dbReference>
<gene>
    <name evidence="7" type="ORF">SAMN02745704_01441</name>
</gene>
<dbReference type="AlphaFoldDB" id="A0A1T4WWR7"/>
<evidence type="ECO:0000313" key="7">
    <source>
        <dbReference type="EMBL" id="SKA81744.1"/>
    </source>
</evidence>
<keyword evidence="8" id="KW-1185">Reference proteome</keyword>
<evidence type="ECO:0000256" key="3">
    <source>
        <dbReference type="ARBA" id="ARBA00022692"/>
    </source>
</evidence>
<organism evidence="7 8">
    <name type="scientific">Paucidesulfovibrio gracilis DSM 16080</name>
    <dbReference type="NCBI Taxonomy" id="1121449"/>
    <lineage>
        <taxon>Bacteria</taxon>
        <taxon>Pseudomonadati</taxon>
        <taxon>Thermodesulfobacteriota</taxon>
        <taxon>Desulfovibrionia</taxon>
        <taxon>Desulfovibrionales</taxon>
        <taxon>Desulfovibrionaceae</taxon>
        <taxon>Paucidesulfovibrio</taxon>
    </lineage>
</organism>
<dbReference type="GO" id="GO:0005886">
    <property type="term" value="C:plasma membrane"/>
    <property type="evidence" value="ECO:0007669"/>
    <property type="project" value="UniProtKB-SubCell"/>
</dbReference>
<keyword evidence="3 6" id="KW-0812">Transmembrane</keyword>
<name>A0A1T4WWR7_9BACT</name>
<dbReference type="RefSeq" id="WP_078717016.1">
    <property type="nucleotide sequence ID" value="NZ_FUYC01000005.1"/>
</dbReference>
<dbReference type="OrthoDB" id="1495022at2"/>
<dbReference type="STRING" id="1121449.SAMN02745704_01441"/>